<evidence type="ECO:0000256" key="5">
    <source>
        <dbReference type="ARBA" id="ARBA00022989"/>
    </source>
</evidence>
<feature type="transmembrane region" description="Helical" evidence="7">
    <location>
        <begin position="26"/>
        <end position="46"/>
    </location>
</feature>
<dbReference type="GO" id="GO:0006813">
    <property type="term" value="P:potassium ion transport"/>
    <property type="evidence" value="ECO:0007669"/>
    <property type="project" value="InterPro"/>
</dbReference>
<keyword evidence="10" id="KW-1185">Reference proteome</keyword>
<keyword evidence="6 7" id="KW-0472">Membrane</keyword>
<dbReference type="OrthoDB" id="9793589at2"/>
<dbReference type="AlphaFoldDB" id="A0A5C5UVB1"/>
<feature type="transmembrane region" description="Helical" evidence="7">
    <location>
        <begin position="354"/>
        <end position="372"/>
    </location>
</feature>
<feature type="transmembrane region" description="Helical" evidence="7">
    <location>
        <begin position="58"/>
        <end position="77"/>
    </location>
</feature>
<comment type="similarity">
    <text evidence="2">Belongs to the monovalent cation:proton antiporter 2 (CPA2) transporter (TC 2.A.37) family.</text>
</comment>
<dbReference type="InterPro" id="IPR003148">
    <property type="entry name" value="RCK_N"/>
</dbReference>
<dbReference type="SUPFAM" id="SSF51735">
    <property type="entry name" value="NAD(P)-binding Rossmann-fold domains"/>
    <property type="match status" value="1"/>
</dbReference>
<dbReference type="Pfam" id="PF00999">
    <property type="entry name" value="Na_H_Exchanger"/>
    <property type="match status" value="1"/>
</dbReference>
<dbReference type="PANTHER" id="PTHR42751:SF6">
    <property type="entry name" value="CONSERVED INTEGRAL MEMBRANE TRANSPORT PROTEIN-RELATED"/>
    <property type="match status" value="1"/>
</dbReference>
<dbReference type="Proteomes" id="UP000316714">
    <property type="component" value="Unassembled WGS sequence"/>
</dbReference>
<feature type="transmembrane region" description="Helical" evidence="7">
    <location>
        <begin position="290"/>
        <end position="314"/>
    </location>
</feature>
<comment type="caution">
    <text evidence="9">The sequence shown here is derived from an EMBL/GenBank/DDBJ whole genome shotgun (WGS) entry which is preliminary data.</text>
</comment>
<evidence type="ECO:0000256" key="1">
    <source>
        <dbReference type="ARBA" id="ARBA00004141"/>
    </source>
</evidence>
<feature type="transmembrane region" description="Helical" evidence="7">
    <location>
        <begin position="219"/>
        <end position="252"/>
    </location>
</feature>
<dbReference type="Gene3D" id="3.40.50.720">
    <property type="entry name" value="NAD(P)-binding Rossmann-like Domain"/>
    <property type="match status" value="1"/>
</dbReference>
<comment type="subcellular location">
    <subcellularLocation>
        <location evidence="1">Membrane</location>
        <topology evidence="1">Multi-pass membrane protein</topology>
    </subcellularLocation>
</comment>
<gene>
    <name evidence="9" type="primary">kefC</name>
    <name evidence="9" type="ORF">KOR34_51840</name>
</gene>
<evidence type="ECO:0000259" key="8">
    <source>
        <dbReference type="PROSITE" id="PS51201"/>
    </source>
</evidence>
<accession>A0A5C5UVB1</accession>
<feature type="transmembrane region" description="Helical" evidence="7">
    <location>
        <begin position="181"/>
        <end position="207"/>
    </location>
</feature>
<feature type="transmembrane region" description="Helical" evidence="7">
    <location>
        <begin position="321"/>
        <end position="342"/>
    </location>
</feature>
<evidence type="ECO:0000313" key="10">
    <source>
        <dbReference type="Proteomes" id="UP000316714"/>
    </source>
</evidence>
<feature type="transmembrane region" description="Helical" evidence="7">
    <location>
        <begin position="148"/>
        <end position="169"/>
    </location>
</feature>
<dbReference type="PANTHER" id="PTHR42751">
    <property type="entry name" value="SODIUM/HYDROGEN EXCHANGER FAMILY/TRKA DOMAIN PROTEIN"/>
    <property type="match status" value="1"/>
</dbReference>
<dbReference type="GO" id="GO:0016020">
    <property type="term" value="C:membrane"/>
    <property type="evidence" value="ECO:0007669"/>
    <property type="project" value="UniProtKB-SubCell"/>
</dbReference>
<proteinExistence type="inferred from homology"/>
<feature type="transmembrane region" description="Helical" evidence="7">
    <location>
        <begin position="117"/>
        <end position="136"/>
    </location>
</feature>
<evidence type="ECO:0000256" key="4">
    <source>
        <dbReference type="ARBA" id="ARBA00022692"/>
    </source>
</evidence>
<dbReference type="InterPro" id="IPR038770">
    <property type="entry name" value="Na+/solute_symporter_sf"/>
</dbReference>
<evidence type="ECO:0000256" key="2">
    <source>
        <dbReference type="ARBA" id="ARBA00005551"/>
    </source>
</evidence>
<sequence>MPDHVLTDLLMILTTGLLANVACQRLGVSTILGYLLAGVVLGDAGFELIRTDNHEIEVLGEAGVFLLLFTVGLEFSIDELRPLAWRLPVGGGLQMLLVAAPVALACYWAGLSLPASLLLGAALSFSSTVIVFKALGELGQTSTPHGRRAIGVLLFQDMALVPLLLLVPLIQGGAAPGFSELAELALASGAFIGAVLLARIVISGYLAPALTSFRSPDLVVLMAVVVLGGMALFAHKLGLPAALGAFAAGLLFGGNRWSAQVDALVLPFRETFAAVFFISLGLLLDKDINVGWIVPMAIGLAGLKLAAAAIALAVTGLRPRAALGMGLGLAHVGEFAFFLGRIATEAGVLSRASYQHMSAVALGTLIATPIVLRIGLKWTDGREEESPQTPRTELSRPQMAVVIGVGPVGKQVASFLETRGVEVTMVDRSPVNLYPFSQLGFATAAGDATHAETLRAAHVPDAGMVVVCVPTDADALGIVRSVRQLNAAASVVVRCRYQGSVDALHRAGAALVVSEERMTYERLVAELEGRLTSDRV</sequence>
<dbReference type="InterPro" id="IPR006153">
    <property type="entry name" value="Cation/H_exchanger_TM"/>
</dbReference>
<dbReference type="Pfam" id="PF02254">
    <property type="entry name" value="TrkA_N"/>
    <property type="match status" value="1"/>
</dbReference>
<keyword evidence="4 7" id="KW-0812">Transmembrane</keyword>
<dbReference type="InterPro" id="IPR036291">
    <property type="entry name" value="NAD(P)-bd_dom_sf"/>
</dbReference>
<dbReference type="GO" id="GO:0015297">
    <property type="term" value="F:antiporter activity"/>
    <property type="evidence" value="ECO:0007669"/>
    <property type="project" value="InterPro"/>
</dbReference>
<evidence type="ECO:0000256" key="6">
    <source>
        <dbReference type="ARBA" id="ARBA00023136"/>
    </source>
</evidence>
<feature type="transmembrane region" description="Helical" evidence="7">
    <location>
        <begin position="264"/>
        <end position="284"/>
    </location>
</feature>
<feature type="transmembrane region" description="Helical" evidence="7">
    <location>
        <begin position="89"/>
        <end position="110"/>
    </location>
</feature>
<organism evidence="9 10">
    <name type="scientific">Posidoniimonas corsicana</name>
    <dbReference type="NCBI Taxonomy" id="1938618"/>
    <lineage>
        <taxon>Bacteria</taxon>
        <taxon>Pseudomonadati</taxon>
        <taxon>Planctomycetota</taxon>
        <taxon>Planctomycetia</taxon>
        <taxon>Pirellulales</taxon>
        <taxon>Lacipirellulaceae</taxon>
        <taxon>Posidoniimonas</taxon>
    </lineage>
</organism>
<evidence type="ECO:0000256" key="7">
    <source>
        <dbReference type="SAM" id="Phobius"/>
    </source>
</evidence>
<reference evidence="9 10" key="1">
    <citation type="submission" date="2019-02" db="EMBL/GenBank/DDBJ databases">
        <title>Deep-cultivation of Planctomycetes and their phenomic and genomic characterization uncovers novel biology.</title>
        <authorList>
            <person name="Wiegand S."/>
            <person name="Jogler M."/>
            <person name="Boedeker C."/>
            <person name="Pinto D."/>
            <person name="Vollmers J."/>
            <person name="Rivas-Marin E."/>
            <person name="Kohn T."/>
            <person name="Peeters S.H."/>
            <person name="Heuer A."/>
            <person name="Rast P."/>
            <person name="Oberbeckmann S."/>
            <person name="Bunk B."/>
            <person name="Jeske O."/>
            <person name="Meyerdierks A."/>
            <person name="Storesund J.E."/>
            <person name="Kallscheuer N."/>
            <person name="Luecker S."/>
            <person name="Lage O.M."/>
            <person name="Pohl T."/>
            <person name="Merkel B.J."/>
            <person name="Hornburger P."/>
            <person name="Mueller R.-W."/>
            <person name="Bruemmer F."/>
            <person name="Labrenz M."/>
            <person name="Spormann A.M."/>
            <person name="Op Den Camp H."/>
            <person name="Overmann J."/>
            <person name="Amann R."/>
            <person name="Jetten M.S.M."/>
            <person name="Mascher T."/>
            <person name="Medema M.H."/>
            <person name="Devos D.P."/>
            <person name="Kaster A.-K."/>
            <person name="Ovreas L."/>
            <person name="Rohde M."/>
            <person name="Galperin M.Y."/>
            <person name="Jogler C."/>
        </authorList>
    </citation>
    <scope>NUCLEOTIDE SEQUENCE [LARGE SCALE GENOMIC DNA]</scope>
    <source>
        <strain evidence="9 10">KOR34</strain>
    </source>
</reference>
<protein>
    <submittedName>
        <fullName evidence="9">Glutathione-regulated potassium-efflux system protein KefC</fullName>
    </submittedName>
</protein>
<keyword evidence="5 7" id="KW-1133">Transmembrane helix</keyword>
<dbReference type="Gene3D" id="1.20.1530.20">
    <property type="match status" value="1"/>
</dbReference>
<keyword evidence="3" id="KW-0813">Transport</keyword>
<name>A0A5C5UVB1_9BACT</name>
<evidence type="ECO:0000256" key="3">
    <source>
        <dbReference type="ARBA" id="ARBA00022448"/>
    </source>
</evidence>
<dbReference type="GO" id="GO:1902600">
    <property type="term" value="P:proton transmembrane transport"/>
    <property type="evidence" value="ECO:0007669"/>
    <property type="project" value="InterPro"/>
</dbReference>
<dbReference type="PROSITE" id="PS51201">
    <property type="entry name" value="RCK_N"/>
    <property type="match status" value="1"/>
</dbReference>
<feature type="domain" description="RCK N-terminal" evidence="8">
    <location>
        <begin position="397"/>
        <end position="514"/>
    </location>
</feature>
<evidence type="ECO:0000313" key="9">
    <source>
        <dbReference type="EMBL" id="TWT29372.1"/>
    </source>
</evidence>
<dbReference type="EMBL" id="SIHJ01000008">
    <property type="protein sequence ID" value="TWT29372.1"/>
    <property type="molecule type" value="Genomic_DNA"/>
</dbReference>
<dbReference type="RefSeq" id="WP_146568988.1">
    <property type="nucleotide sequence ID" value="NZ_SIHJ01000008.1"/>
</dbReference>